<dbReference type="Gene3D" id="3.40.630.10">
    <property type="entry name" value="Zn peptidases"/>
    <property type="match status" value="1"/>
</dbReference>
<dbReference type="Pfam" id="PF05343">
    <property type="entry name" value="Peptidase_M42"/>
    <property type="match status" value="1"/>
</dbReference>
<dbReference type="KEGG" id="dpd:Deipe_4088"/>
<feature type="binding site" evidence="8">
    <location>
        <position position="232"/>
    </location>
    <ligand>
        <name>Zn(2+)</name>
        <dbReference type="ChEBI" id="CHEBI:29105"/>
        <label>1</label>
    </ligand>
</feature>
<evidence type="ECO:0000313" key="10">
    <source>
        <dbReference type="Proteomes" id="UP000010467"/>
    </source>
</evidence>
<evidence type="ECO:0000256" key="8">
    <source>
        <dbReference type="PIRSR" id="PIRSR001123-2"/>
    </source>
</evidence>
<accession>L0A7P0</accession>
<dbReference type="AlphaFoldDB" id="L0A7P0"/>
<dbReference type="Gene3D" id="2.40.30.40">
    <property type="entry name" value="Peptidase M42, domain 2"/>
    <property type="match status" value="1"/>
</dbReference>
<dbReference type="GO" id="GO:0004177">
    <property type="term" value="F:aminopeptidase activity"/>
    <property type="evidence" value="ECO:0007669"/>
    <property type="project" value="UniProtKB-UniRule"/>
</dbReference>
<evidence type="ECO:0000256" key="7">
    <source>
        <dbReference type="PIRSR" id="PIRSR001123-1"/>
    </source>
</evidence>
<comment type="cofactor">
    <cofactor evidence="8">
        <name>a divalent metal cation</name>
        <dbReference type="ChEBI" id="CHEBI:60240"/>
    </cofactor>
    <text evidence="8">Binds 2 divalent metal cations per subunit.</text>
</comment>
<evidence type="ECO:0000256" key="6">
    <source>
        <dbReference type="PIRNR" id="PIRNR001123"/>
    </source>
</evidence>
<feature type="binding site" evidence="8">
    <location>
        <position position="68"/>
    </location>
    <ligand>
        <name>Zn(2+)</name>
        <dbReference type="ChEBI" id="CHEBI:29105"/>
        <label>1</label>
    </ligand>
</feature>
<keyword evidence="9" id="KW-0614">Plasmid</keyword>
<feature type="binding site" evidence="8">
    <location>
        <position position="179"/>
    </location>
    <ligand>
        <name>Zn(2+)</name>
        <dbReference type="ChEBI" id="CHEBI:29105"/>
        <label>1</label>
    </ligand>
</feature>
<organism evidence="9 10">
    <name type="scientific">Deinococcus peraridilitoris (strain DSM 19664 / LMG 22246 / CIP 109416 / KR-200)</name>
    <dbReference type="NCBI Taxonomy" id="937777"/>
    <lineage>
        <taxon>Bacteria</taxon>
        <taxon>Thermotogati</taxon>
        <taxon>Deinococcota</taxon>
        <taxon>Deinococci</taxon>
        <taxon>Deinococcales</taxon>
        <taxon>Deinococcaceae</taxon>
        <taxon>Deinococcus</taxon>
    </lineage>
</organism>
<feature type="binding site" evidence="8">
    <location>
        <position position="210"/>
    </location>
    <ligand>
        <name>Zn(2+)</name>
        <dbReference type="ChEBI" id="CHEBI:29105"/>
        <label>2</label>
    </ligand>
</feature>
<evidence type="ECO:0000256" key="5">
    <source>
        <dbReference type="ARBA" id="ARBA00022801"/>
    </source>
</evidence>
<keyword evidence="2" id="KW-0031">Aminopeptidase</keyword>
<dbReference type="SUPFAM" id="SSF53187">
    <property type="entry name" value="Zn-dependent exopeptidases"/>
    <property type="match status" value="1"/>
</dbReference>
<comment type="similarity">
    <text evidence="1 6">Belongs to the peptidase M42 family.</text>
</comment>
<geneLocation type="plasmid" evidence="9 10">
    <name>pDEIPE01</name>
</geneLocation>
<dbReference type="PANTHER" id="PTHR32481">
    <property type="entry name" value="AMINOPEPTIDASE"/>
    <property type="match status" value="1"/>
</dbReference>
<dbReference type="GO" id="GO:0006508">
    <property type="term" value="P:proteolysis"/>
    <property type="evidence" value="ECO:0007669"/>
    <property type="project" value="UniProtKB-KW"/>
</dbReference>
<name>L0A7P0_DEIPD</name>
<keyword evidence="4 8" id="KW-0479">Metal-binding</keyword>
<evidence type="ECO:0000256" key="1">
    <source>
        <dbReference type="ARBA" id="ARBA00006272"/>
    </source>
</evidence>
<keyword evidence="5" id="KW-0378">Hydrolase</keyword>
<reference evidence="10" key="1">
    <citation type="submission" date="2012-03" db="EMBL/GenBank/DDBJ databases">
        <title>Complete sequence of plasmid 1 of Deinococcus peraridilitoris DSM 19664.</title>
        <authorList>
            <person name="Lucas S."/>
            <person name="Copeland A."/>
            <person name="Lapidus A."/>
            <person name="Glavina del Rio T."/>
            <person name="Dalin E."/>
            <person name="Tice H."/>
            <person name="Bruce D."/>
            <person name="Goodwin L."/>
            <person name="Pitluck S."/>
            <person name="Peters L."/>
            <person name="Mikhailova N."/>
            <person name="Lu M."/>
            <person name="Kyrpides N."/>
            <person name="Mavromatis K."/>
            <person name="Ivanova N."/>
            <person name="Brettin T."/>
            <person name="Detter J.C."/>
            <person name="Han C."/>
            <person name="Larimer F."/>
            <person name="Land M."/>
            <person name="Hauser L."/>
            <person name="Markowitz V."/>
            <person name="Cheng J.-F."/>
            <person name="Hugenholtz P."/>
            <person name="Woyke T."/>
            <person name="Wu D."/>
            <person name="Pukall R."/>
            <person name="Steenblock K."/>
            <person name="Brambilla E."/>
            <person name="Klenk H.-P."/>
            <person name="Eisen J.A."/>
        </authorList>
    </citation>
    <scope>NUCLEOTIDE SEQUENCE [LARGE SCALE GENOMIC DNA]</scope>
    <source>
        <strain evidence="10">DSM 19664 / LMG 22246 / CIP 109416 / KR-200</strain>
        <plasmid evidence="10">Plasmid pDEIPE01</plasmid>
    </source>
</reference>
<feature type="binding site" evidence="8">
    <location>
        <position position="179"/>
    </location>
    <ligand>
        <name>Zn(2+)</name>
        <dbReference type="ChEBI" id="CHEBI:29105"/>
        <label>2</label>
    </ligand>
</feature>
<dbReference type="SUPFAM" id="SSF101821">
    <property type="entry name" value="Aminopeptidase/glucanase lid domain"/>
    <property type="match status" value="1"/>
</dbReference>
<sequence>MLTLTELRERLRILCDIDAISGDERPMLRYLRQQLQGRVDDFSIDVAGNAYAVKRAAEPGPTVLIAAHTDEIGLMVKSIEPGGFVRFEKIGGVIDSLLPARMVRVKGVQGVIGVKAGHYQTEHERTQGHTASNLYLDLGCASAAEVAALGVRVGDPIAFVSPLLEVGAQQHLVAGKAVDNRVGCALLLELALRFTPEAGTVVLAFTSQEEVGLKGAKLAAERFRPDLALALDTMPTGDTPDMSEHRDLNVRLGSGPALQVMAGAGGRANLLHPGVKDFLLNVAQQRQVPLQVCTFSGGSNDSASMAWAALGVAAGSLTIPRRYSHSPVELLDLRDALGALSILSGVLECLPDLPDFSFLARDT</sequence>
<dbReference type="HOGENOM" id="CLU_047249_0_2_0"/>
<dbReference type="InterPro" id="IPR023367">
    <property type="entry name" value="Peptidase_M42_dom2"/>
</dbReference>
<protein>
    <submittedName>
        <fullName evidence="9">Peptidase family protein</fullName>
    </submittedName>
</protein>
<feature type="active site" description="Proton acceptor" evidence="7">
    <location>
        <position position="209"/>
    </location>
</feature>
<proteinExistence type="inferred from homology"/>
<evidence type="ECO:0000313" key="9">
    <source>
        <dbReference type="EMBL" id="AFZ69464.1"/>
    </source>
</evidence>
<evidence type="ECO:0000256" key="3">
    <source>
        <dbReference type="ARBA" id="ARBA00022670"/>
    </source>
</evidence>
<keyword evidence="10" id="KW-1185">Reference proteome</keyword>
<evidence type="ECO:0000256" key="4">
    <source>
        <dbReference type="ARBA" id="ARBA00022723"/>
    </source>
</evidence>
<dbReference type="PIRSF" id="PIRSF001123">
    <property type="entry name" value="PepA_GA"/>
    <property type="match status" value="1"/>
</dbReference>
<feature type="binding site" evidence="8">
    <location>
        <position position="325"/>
    </location>
    <ligand>
        <name>Zn(2+)</name>
        <dbReference type="ChEBI" id="CHEBI:29105"/>
        <label>2</label>
    </ligand>
</feature>
<dbReference type="InterPro" id="IPR051464">
    <property type="entry name" value="Peptidase_M42_aminopept"/>
</dbReference>
<gene>
    <name evidence="9" type="ordered locus">Deipe_4088</name>
</gene>
<keyword evidence="3" id="KW-0645">Protease</keyword>
<dbReference type="EMBL" id="CP003383">
    <property type="protein sequence ID" value="AFZ69464.1"/>
    <property type="molecule type" value="Genomic_DNA"/>
</dbReference>
<dbReference type="PATRIC" id="fig|937777.3.peg.4106"/>
<dbReference type="InterPro" id="IPR008007">
    <property type="entry name" value="Peptidase_M42"/>
</dbReference>
<dbReference type="Proteomes" id="UP000010467">
    <property type="component" value="Plasmid pDEIPE01"/>
</dbReference>
<dbReference type="GO" id="GO:0046872">
    <property type="term" value="F:metal ion binding"/>
    <property type="evidence" value="ECO:0007669"/>
    <property type="project" value="UniProtKB-UniRule"/>
</dbReference>
<evidence type="ECO:0000256" key="2">
    <source>
        <dbReference type="ARBA" id="ARBA00022438"/>
    </source>
</evidence>
<dbReference type="RefSeq" id="WP_015231365.1">
    <property type="nucleotide sequence ID" value="NC_019789.1"/>
</dbReference>
<dbReference type="OrthoDB" id="9772053at2"/>
<dbReference type="PANTHER" id="PTHR32481:SF0">
    <property type="entry name" value="AMINOPEPTIDASE YPDE-RELATED"/>
    <property type="match status" value="1"/>
</dbReference>